<accession>G9QH30</accession>
<evidence type="ECO:0000313" key="1">
    <source>
        <dbReference type="EMBL" id="EHL79537.1"/>
    </source>
</evidence>
<sequence length="67" mass="7718">MEFLRNVGIKSSITILFSVGNQWASPSFFMEQYIGKVRLGCQMSKTKKEDHRKTIFDLSNIFCSPLL</sequence>
<dbReference type="AlphaFoldDB" id="G9QH30"/>
<evidence type="ECO:0000313" key="2">
    <source>
        <dbReference type="Proteomes" id="UP000011747"/>
    </source>
</evidence>
<name>G9QH30_9BACI</name>
<dbReference type="PATRIC" id="fig|665952.3.peg.204"/>
<dbReference type="RefSeq" id="WP_003352480.1">
    <property type="nucleotide sequence ID" value="NZ_JH414740.1"/>
</dbReference>
<dbReference type="HOGENOM" id="CLU_2803611_0_0_9"/>
<comment type="caution">
    <text evidence="1">The sequence shown here is derived from an EMBL/GenBank/DDBJ whole genome shotgun (WGS) entry which is preliminary data.</text>
</comment>
<dbReference type="Proteomes" id="UP000011747">
    <property type="component" value="Unassembled WGS sequence"/>
</dbReference>
<keyword evidence="2" id="KW-1185">Reference proteome</keyword>
<dbReference type="EMBL" id="ACWF01000007">
    <property type="protein sequence ID" value="EHL79537.1"/>
    <property type="molecule type" value="Genomic_DNA"/>
</dbReference>
<proteinExistence type="predicted"/>
<gene>
    <name evidence="1" type="ORF">HMPREF1015_01089</name>
</gene>
<reference evidence="1 2" key="1">
    <citation type="submission" date="2011-09" db="EMBL/GenBank/DDBJ databases">
        <title>The Genome Sequence of Bacillus smithii 7_3_47FAA.</title>
        <authorList>
            <consortium name="The Broad Institute Genome Sequencing Platform"/>
            <person name="Earl A."/>
            <person name="Ward D."/>
            <person name="Feldgarden M."/>
            <person name="Gevers D."/>
            <person name="Daigneault M."/>
            <person name="Strauss J."/>
            <person name="Allen-Vercoe E."/>
            <person name="Young S.K."/>
            <person name="Zeng Q."/>
            <person name="Gargeya S."/>
            <person name="Fitzgerald M."/>
            <person name="Haas B."/>
            <person name="Abouelleil A."/>
            <person name="Alvarado L."/>
            <person name="Arachchi H.M."/>
            <person name="Berlin A."/>
            <person name="Brown A."/>
            <person name="Chapman S.B."/>
            <person name="Chen Z."/>
            <person name="Dunbar C."/>
            <person name="Freedman E."/>
            <person name="Gearin G."/>
            <person name="Goldberg J."/>
            <person name="Griggs A."/>
            <person name="Gujja S."/>
            <person name="Heiman D."/>
            <person name="Howarth C."/>
            <person name="Larson L."/>
            <person name="Lui A."/>
            <person name="MacDonald P.J.P."/>
            <person name="Montmayeur A."/>
            <person name="Murphy C."/>
            <person name="Neiman D."/>
            <person name="Pearson M."/>
            <person name="Priest M."/>
            <person name="Roberts A."/>
            <person name="Saif S."/>
            <person name="Shea T."/>
            <person name="Shenoy N."/>
            <person name="Sisk P."/>
            <person name="Stolte C."/>
            <person name="Sykes S."/>
            <person name="Wortman J."/>
            <person name="Nusbaum C."/>
            <person name="Birren B."/>
        </authorList>
    </citation>
    <scope>NUCLEOTIDE SEQUENCE [LARGE SCALE GENOMIC DNA]</scope>
    <source>
        <strain evidence="1 2">7_3_47FAA</strain>
    </source>
</reference>
<organism evidence="1 2">
    <name type="scientific">Bacillus smithii 7_3_47FAA</name>
    <dbReference type="NCBI Taxonomy" id="665952"/>
    <lineage>
        <taxon>Bacteria</taxon>
        <taxon>Bacillati</taxon>
        <taxon>Bacillota</taxon>
        <taxon>Bacilli</taxon>
        <taxon>Bacillales</taxon>
        <taxon>Bacillaceae</taxon>
        <taxon>Bacillus</taxon>
    </lineage>
</organism>
<protein>
    <submittedName>
        <fullName evidence="1">Uncharacterized protein</fullName>
    </submittedName>
</protein>